<dbReference type="InterPro" id="IPR016125">
    <property type="entry name" value="Peptidase_C15-like"/>
</dbReference>
<comment type="caution">
    <text evidence="7">The sequence shown here is derived from an EMBL/GenBank/DDBJ whole genome shotgun (WGS) entry which is preliminary data.</text>
</comment>
<dbReference type="InterPro" id="IPR000816">
    <property type="entry name" value="Peptidase_C15"/>
</dbReference>
<evidence type="ECO:0000256" key="2">
    <source>
        <dbReference type="ARBA" id="ARBA00022490"/>
    </source>
</evidence>
<dbReference type="EMBL" id="JBHSLU010000063">
    <property type="protein sequence ID" value="MFC5507159.1"/>
    <property type="molecule type" value="Genomic_DNA"/>
</dbReference>
<dbReference type="Pfam" id="PF01470">
    <property type="entry name" value="Peptidase_C15"/>
    <property type="match status" value="1"/>
</dbReference>
<dbReference type="Gene3D" id="3.40.630.20">
    <property type="entry name" value="Peptidase C15, pyroglutamyl peptidase I-like"/>
    <property type="match status" value="1"/>
</dbReference>
<keyword evidence="8" id="KW-1185">Reference proteome</keyword>
<evidence type="ECO:0000256" key="5">
    <source>
        <dbReference type="ARBA" id="ARBA00022807"/>
    </source>
</evidence>
<dbReference type="Proteomes" id="UP001596060">
    <property type="component" value="Unassembled WGS sequence"/>
</dbReference>
<dbReference type="RefSeq" id="WP_066724250.1">
    <property type="nucleotide sequence ID" value="NZ_JBHSLU010000063.1"/>
</dbReference>
<dbReference type="PANTHER" id="PTHR23402:SF1">
    <property type="entry name" value="PYROGLUTAMYL-PEPTIDASE I"/>
    <property type="match status" value="1"/>
</dbReference>
<sequence>MTPSRPDILVTGFGPFPRVRVNPTTALAQAVTKRLRAAGFAAEALILETSYAGGLPRLRAHLAEARPRAILMLGLAARARKIRLELFGRGHASPLHPDFSGATPTTMPVPAALPLRTTASPQAALATLRRRGLCSGLSPSAGRYLCDACYAAALRPHRNSGVPVIFIHVPWLRPAPGTKPKTRVAAFRPPAATLAASLAAMGIDLARRGRKPG</sequence>
<dbReference type="EC" id="3.4.19.3" evidence="6"/>
<dbReference type="PROSITE" id="PS01334">
    <property type="entry name" value="PYRASE_CYS"/>
    <property type="match status" value="1"/>
</dbReference>
<keyword evidence="5" id="KW-0788">Thiol protease</keyword>
<dbReference type="InterPro" id="IPR036440">
    <property type="entry name" value="Peptidase_C15-like_sf"/>
</dbReference>
<dbReference type="SUPFAM" id="SSF53182">
    <property type="entry name" value="Pyrrolidone carboxyl peptidase (pyroglutamate aminopeptidase)"/>
    <property type="match status" value="1"/>
</dbReference>
<evidence type="ECO:0000256" key="4">
    <source>
        <dbReference type="ARBA" id="ARBA00022801"/>
    </source>
</evidence>
<gene>
    <name evidence="7" type="ORF">ACFPN9_18120</name>
</gene>
<proteinExistence type="inferred from homology"/>
<name>A0ABW0P8S9_9HYPH</name>
<evidence type="ECO:0000256" key="3">
    <source>
        <dbReference type="ARBA" id="ARBA00022670"/>
    </source>
</evidence>
<dbReference type="PANTHER" id="PTHR23402">
    <property type="entry name" value="PROTEASE FAMILY C15 PYROGLUTAMYL-PEPTIDASE I-RELATED"/>
    <property type="match status" value="1"/>
</dbReference>
<evidence type="ECO:0000256" key="1">
    <source>
        <dbReference type="ARBA" id="ARBA00006641"/>
    </source>
</evidence>
<comment type="catalytic activity">
    <reaction evidence="6">
        <text>Release of an N-terminal pyroglutamyl group from a polypeptide, the second amino acid generally not being Pro.</text>
        <dbReference type="EC" id="3.4.19.3"/>
    </reaction>
</comment>
<accession>A0ABW0P8S9</accession>
<dbReference type="PRINTS" id="PR00706">
    <property type="entry name" value="PYROGLUPTASE"/>
</dbReference>
<keyword evidence="3" id="KW-0645">Protease</keyword>
<keyword evidence="2" id="KW-0963">Cytoplasm</keyword>
<reference evidence="8" key="1">
    <citation type="journal article" date="2019" name="Int. J. Syst. Evol. Microbiol.">
        <title>The Global Catalogue of Microorganisms (GCM) 10K type strain sequencing project: providing services to taxonomists for standard genome sequencing and annotation.</title>
        <authorList>
            <consortium name="The Broad Institute Genomics Platform"/>
            <consortium name="The Broad Institute Genome Sequencing Center for Infectious Disease"/>
            <person name="Wu L."/>
            <person name="Ma J."/>
        </authorList>
    </citation>
    <scope>NUCLEOTIDE SEQUENCE [LARGE SCALE GENOMIC DNA]</scope>
    <source>
        <strain evidence="8">CCUG 43117</strain>
    </source>
</reference>
<keyword evidence="4" id="KW-0378">Hydrolase</keyword>
<evidence type="ECO:0000313" key="7">
    <source>
        <dbReference type="EMBL" id="MFC5507159.1"/>
    </source>
</evidence>
<evidence type="ECO:0000256" key="6">
    <source>
        <dbReference type="PROSITE-ProRule" id="PRU10077"/>
    </source>
</evidence>
<comment type="similarity">
    <text evidence="1">Belongs to the peptidase C15 family.</text>
</comment>
<feature type="active site" evidence="6">
    <location>
        <position position="146"/>
    </location>
</feature>
<protein>
    <recommendedName>
        <fullName evidence="6">Pyroglutamyl-peptidase I</fullName>
        <ecNumber evidence="6">3.4.19.3</ecNumber>
    </recommendedName>
</protein>
<organism evidence="7 8">
    <name type="scientific">Bosea massiliensis</name>
    <dbReference type="NCBI Taxonomy" id="151419"/>
    <lineage>
        <taxon>Bacteria</taxon>
        <taxon>Pseudomonadati</taxon>
        <taxon>Pseudomonadota</taxon>
        <taxon>Alphaproteobacteria</taxon>
        <taxon>Hyphomicrobiales</taxon>
        <taxon>Boseaceae</taxon>
        <taxon>Bosea</taxon>
    </lineage>
</organism>
<evidence type="ECO:0000313" key="8">
    <source>
        <dbReference type="Proteomes" id="UP001596060"/>
    </source>
</evidence>
<dbReference type="InterPro" id="IPR033694">
    <property type="entry name" value="PGPEP1_Cys_AS"/>
</dbReference>